<feature type="domain" description="Helicase ATP-binding" evidence="5">
    <location>
        <begin position="15"/>
        <end position="172"/>
    </location>
</feature>
<dbReference type="PANTHER" id="PTHR18934">
    <property type="entry name" value="ATP-DEPENDENT RNA HELICASE"/>
    <property type="match status" value="1"/>
</dbReference>
<sequence length="647" mass="72477">MNNLLPISALKAEIMRAVKDNRVVIITAETGAGKSTQVPQFLLEEGHTMVVTEPRRLAARTVSARVAEEFGCDFGYQIGYRTAYEWKWCEHTSCLFCTDGLALVRELMRVGRHDVLVLDEVHEWNLNIEVLAAWVKKELELGAKFKVVLMSATIEAEKLSAFFWNAPIITVPGRQFPVEDKSPSGKDMAGEAIALLQQGRNVLVFQPGKREIGETVEAIKASGIAAEVIPLHGDLEPEEQAMAFRRYQRPKCVVSTNVAQTSVTIDDIDAVVDSGLERRTEVVDGVEGLYLRSISRADSKQRKGRAGRCKPGVYLDWCPQAERPEFPKAEILRTRLDQTVLRLAEAGFDMEDLEFFHQPDKKEIHEAKRALKALGCMSESGEVTPIGHQVSRLPVSVQFARMLVEADRFGVVDDVLTITAILEQGEITTRPKSKWEEPVWKTLVGDEQSSDLMAQLAVWRAAERMSKDQMREQGVFAKAFFQAKEKRRHLAEALRGKVNTFRSSGNREHILMAVCAGMVDHLYHYQYGSWVNGGGQRELARESIVRGAEWIVGLPFNLDIPVRRGRKTLQLIRMATKVDPAWLVEIAPQLVKLEPGLNPSYDSDADCCQSTCRTIFNGQVVAEVREATPEHPEAARLFAEWLAGQMV</sequence>
<accession>A0A1F5SX58</accession>
<keyword evidence="1" id="KW-0547">Nucleotide-binding</keyword>
<evidence type="ECO:0000256" key="2">
    <source>
        <dbReference type="ARBA" id="ARBA00022801"/>
    </source>
</evidence>
<dbReference type="InterPro" id="IPR027417">
    <property type="entry name" value="P-loop_NTPase"/>
</dbReference>
<dbReference type="CDD" id="cd17917">
    <property type="entry name" value="DEXHc_RHA-like"/>
    <property type="match status" value="1"/>
</dbReference>
<keyword evidence="2" id="KW-0378">Hydrolase</keyword>
<dbReference type="Proteomes" id="UP000176915">
    <property type="component" value="Unassembled WGS sequence"/>
</dbReference>
<evidence type="ECO:0000313" key="7">
    <source>
        <dbReference type="EMBL" id="OGF31242.1"/>
    </source>
</evidence>
<dbReference type="GO" id="GO:0005524">
    <property type="term" value="F:ATP binding"/>
    <property type="evidence" value="ECO:0007669"/>
    <property type="project" value="UniProtKB-KW"/>
</dbReference>
<organism evidence="7 8">
    <name type="scientific">Candidatus Falkowbacteria bacterium RIFCSPLOWO2_12_FULL_45_13</name>
    <dbReference type="NCBI Taxonomy" id="1797991"/>
    <lineage>
        <taxon>Bacteria</taxon>
        <taxon>Candidatus Falkowiibacteriota</taxon>
    </lineage>
</organism>
<feature type="domain" description="Helicase C-terminal" evidence="6">
    <location>
        <begin position="194"/>
        <end position="347"/>
    </location>
</feature>
<reference evidence="7 8" key="1">
    <citation type="journal article" date="2016" name="Nat. Commun.">
        <title>Thousands of microbial genomes shed light on interconnected biogeochemical processes in an aquifer system.</title>
        <authorList>
            <person name="Anantharaman K."/>
            <person name="Brown C.T."/>
            <person name="Hug L.A."/>
            <person name="Sharon I."/>
            <person name="Castelle C.J."/>
            <person name="Probst A.J."/>
            <person name="Thomas B.C."/>
            <person name="Singh A."/>
            <person name="Wilkins M.J."/>
            <person name="Karaoz U."/>
            <person name="Brodie E.L."/>
            <person name="Williams K.H."/>
            <person name="Hubbard S.S."/>
            <person name="Banfield J.F."/>
        </authorList>
    </citation>
    <scope>NUCLEOTIDE SEQUENCE [LARGE SCALE GENOMIC DNA]</scope>
</reference>
<evidence type="ECO:0008006" key="9">
    <source>
        <dbReference type="Google" id="ProtNLM"/>
    </source>
</evidence>
<name>A0A1F5SX58_9BACT</name>
<dbReference type="SUPFAM" id="SSF52540">
    <property type="entry name" value="P-loop containing nucleoside triphosphate hydrolases"/>
    <property type="match status" value="1"/>
</dbReference>
<dbReference type="Pfam" id="PF00271">
    <property type="entry name" value="Helicase_C"/>
    <property type="match status" value="1"/>
</dbReference>
<dbReference type="InterPro" id="IPR014001">
    <property type="entry name" value="Helicase_ATP-bd"/>
</dbReference>
<evidence type="ECO:0000259" key="5">
    <source>
        <dbReference type="PROSITE" id="PS51192"/>
    </source>
</evidence>
<evidence type="ECO:0000259" key="6">
    <source>
        <dbReference type="PROSITE" id="PS51194"/>
    </source>
</evidence>
<evidence type="ECO:0000256" key="1">
    <source>
        <dbReference type="ARBA" id="ARBA00022741"/>
    </source>
</evidence>
<keyword evidence="3" id="KW-0347">Helicase</keyword>
<evidence type="ECO:0000256" key="4">
    <source>
        <dbReference type="ARBA" id="ARBA00022840"/>
    </source>
</evidence>
<dbReference type="Gene3D" id="3.40.50.300">
    <property type="entry name" value="P-loop containing nucleotide triphosphate hydrolases"/>
    <property type="match status" value="2"/>
</dbReference>
<dbReference type="PANTHER" id="PTHR18934:SF99">
    <property type="entry name" value="ATP-DEPENDENT RNA HELICASE DHX37-RELATED"/>
    <property type="match status" value="1"/>
</dbReference>
<keyword evidence="4" id="KW-0067">ATP-binding</keyword>
<dbReference type="AlphaFoldDB" id="A0A1F5SX58"/>
<evidence type="ECO:0000256" key="3">
    <source>
        <dbReference type="ARBA" id="ARBA00022806"/>
    </source>
</evidence>
<dbReference type="InterPro" id="IPR007502">
    <property type="entry name" value="Helicase-assoc_dom"/>
</dbReference>
<dbReference type="Pfam" id="PF00270">
    <property type="entry name" value="DEAD"/>
    <property type="match status" value="1"/>
</dbReference>
<dbReference type="InterPro" id="IPR048333">
    <property type="entry name" value="HA2_WH"/>
</dbReference>
<evidence type="ECO:0000313" key="8">
    <source>
        <dbReference type="Proteomes" id="UP000176915"/>
    </source>
</evidence>
<dbReference type="GO" id="GO:0004386">
    <property type="term" value="F:helicase activity"/>
    <property type="evidence" value="ECO:0007669"/>
    <property type="project" value="UniProtKB-KW"/>
</dbReference>
<comment type="caution">
    <text evidence="7">The sequence shown here is derived from an EMBL/GenBank/DDBJ whole genome shotgun (WGS) entry which is preliminary data.</text>
</comment>
<dbReference type="Pfam" id="PF04408">
    <property type="entry name" value="WHD_HA2"/>
    <property type="match status" value="1"/>
</dbReference>
<proteinExistence type="predicted"/>
<gene>
    <name evidence="7" type="ORF">A3H09_02405</name>
</gene>
<dbReference type="SMART" id="SM00490">
    <property type="entry name" value="HELICc"/>
    <property type="match status" value="1"/>
</dbReference>
<dbReference type="PROSITE" id="PS51194">
    <property type="entry name" value="HELICASE_CTER"/>
    <property type="match status" value="1"/>
</dbReference>
<dbReference type="SMART" id="SM00487">
    <property type="entry name" value="DEXDc"/>
    <property type="match status" value="1"/>
</dbReference>
<dbReference type="CDD" id="cd18791">
    <property type="entry name" value="SF2_C_RHA"/>
    <property type="match status" value="1"/>
</dbReference>
<dbReference type="Pfam" id="PF21010">
    <property type="entry name" value="HA2_C"/>
    <property type="match status" value="1"/>
</dbReference>
<dbReference type="InterPro" id="IPR001650">
    <property type="entry name" value="Helicase_C-like"/>
</dbReference>
<protein>
    <recommendedName>
        <fullName evidence="9">Helicase ATP-binding domain-containing protein</fullName>
    </recommendedName>
</protein>
<dbReference type="GO" id="GO:0003723">
    <property type="term" value="F:RNA binding"/>
    <property type="evidence" value="ECO:0007669"/>
    <property type="project" value="TreeGrafter"/>
</dbReference>
<dbReference type="EMBL" id="MFFY01000023">
    <property type="protein sequence ID" value="OGF31242.1"/>
    <property type="molecule type" value="Genomic_DNA"/>
</dbReference>
<dbReference type="GO" id="GO:0016787">
    <property type="term" value="F:hydrolase activity"/>
    <property type="evidence" value="ECO:0007669"/>
    <property type="project" value="UniProtKB-KW"/>
</dbReference>
<dbReference type="SMART" id="SM00847">
    <property type="entry name" value="HA2"/>
    <property type="match status" value="1"/>
</dbReference>
<dbReference type="PROSITE" id="PS51192">
    <property type="entry name" value="HELICASE_ATP_BIND_1"/>
    <property type="match status" value="1"/>
</dbReference>
<dbReference type="InterPro" id="IPR011545">
    <property type="entry name" value="DEAD/DEAH_box_helicase_dom"/>
</dbReference>
<dbReference type="Gene3D" id="1.20.120.1080">
    <property type="match status" value="1"/>
</dbReference>